<comment type="caution">
    <text evidence="1">The sequence shown here is derived from an EMBL/GenBank/DDBJ whole genome shotgun (WGS) entry which is preliminary data.</text>
</comment>
<gene>
    <name evidence="1" type="ORF">HMPREF9019_0988</name>
</gene>
<proteinExistence type="predicted"/>
<dbReference type="Proteomes" id="UP000004001">
    <property type="component" value="Unassembled WGS sequence"/>
</dbReference>
<name>D1W0G3_9BACT</name>
<organism evidence="1 2">
    <name type="scientific">Hoylesella timonensis CRIS 5C-B1</name>
    <dbReference type="NCBI Taxonomy" id="679189"/>
    <lineage>
        <taxon>Bacteria</taxon>
        <taxon>Pseudomonadati</taxon>
        <taxon>Bacteroidota</taxon>
        <taxon>Bacteroidia</taxon>
        <taxon>Bacteroidales</taxon>
        <taxon>Prevotellaceae</taxon>
        <taxon>Hoylesella</taxon>
    </lineage>
</organism>
<evidence type="ECO:0000313" key="2">
    <source>
        <dbReference type="Proteomes" id="UP000004001"/>
    </source>
</evidence>
<dbReference type="AlphaFoldDB" id="D1W0G3"/>
<accession>D1W0G3</accession>
<dbReference type="EMBL" id="ADEF01000047">
    <property type="protein sequence ID" value="EFA97134.1"/>
    <property type="molecule type" value="Genomic_DNA"/>
</dbReference>
<reference evidence="1 2" key="1">
    <citation type="submission" date="2009-12" db="EMBL/GenBank/DDBJ databases">
        <title>Genome Sequence of Prevotella timonensis CRIS 5C-B1.</title>
        <authorList>
            <person name="Durkin A.S."/>
            <person name="Madupu R."/>
            <person name="Torralba M."/>
            <person name="Methe B."/>
            <person name="Sutton G."/>
            <person name="Strausberg R.L."/>
            <person name="Nelson K.E."/>
        </authorList>
    </citation>
    <scope>NUCLEOTIDE SEQUENCE [LARGE SCALE GENOMIC DNA]</scope>
    <source>
        <strain evidence="1 2">CRIS 5C-B1</strain>
    </source>
</reference>
<keyword evidence="2" id="KW-1185">Reference proteome</keyword>
<protein>
    <submittedName>
        <fullName evidence="1">Uncharacterized protein</fullName>
    </submittedName>
</protein>
<evidence type="ECO:0000313" key="1">
    <source>
        <dbReference type="EMBL" id="EFA97134.1"/>
    </source>
</evidence>
<sequence length="68" mass="8176">MPTFGNPTIPHFNDMSLFQYNCIQCKDSTSRRQRKFTFYVEAKSIFCKDSAKFRFSEPNKNLFYYLRA</sequence>